<reference evidence="2" key="1">
    <citation type="journal article" date="2019" name="Int. J. Syst. Evol. Microbiol.">
        <title>The Global Catalogue of Microorganisms (GCM) 10K type strain sequencing project: providing services to taxonomists for standard genome sequencing and annotation.</title>
        <authorList>
            <consortium name="The Broad Institute Genomics Platform"/>
            <consortium name="The Broad Institute Genome Sequencing Center for Infectious Disease"/>
            <person name="Wu L."/>
            <person name="Ma J."/>
        </authorList>
    </citation>
    <scope>NUCLEOTIDE SEQUENCE [LARGE SCALE GENOMIC DNA]</scope>
    <source>
        <strain evidence="2">CCUG 55854</strain>
    </source>
</reference>
<evidence type="ECO:0000313" key="2">
    <source>
        <dbReference type="Proteomes" id="UP001597033"/>
    </source>
</evidence>
<dbReference type="PROSITE" id="PS51257">
    <property type="entry name" value="PROKAR_LIPOPROTEIN"/>
    <property type="match status" value="1"/>
</dbReference>
<accession>A0ABW3M3B3</accession>
<evidence type="ECO:0000313" key="1">
    <source>
        <dbReference type="EMBL" id="MFD1043854.1"/>
    </source>
</evidence>
<comment type="caution">
    <text evidence="1">The sequence shown here is derived from an EMBL/GenBank/DDBJ whole genome shotgun (WGS) entry which is preliminary data.</text>
</comment>
<name>A0ABW3M3B3_9GAMM</name>
<dbReference type="EMBL" id="JBHTKN010000015">
    <property type="protein sequence ID" value="MFD1043854.1"/>
    <property type="molecule type" value="Genomic_DNA"/>
</dbReference>
<organism evidence="1 2">
    <name type="scientific">Pseudoxanthomonas kaohsiungensis</name>
    <dbReference type="NCBI Taxonomy" id="283923"/>
    <lineage>
        <taxon>Bacteria</taxon>
        <taxon>Pseudomonadati</taxon>
        <taxon>Pseudomonadota</taxon>
        <taxon>Gammaproteobacteria</taxon>
        <taxon>Lysobacterales</taxon>
        <taxon>Lysobacteraceae</taxon>
        <taxon>Pseudoxanthomonas</taxon>
    </lineage>
</organism>
<dbReference type="Proteomes" id="UP001597033">
    <property type="component" value="Unassembled WGS sequence"/>
</dbReference>
<sequence length="120" mass="12831">MRLLTTLLSCLLSLFGCDTRPSTTSITRVVDQGTETLFSKTTTVDGVATFECFASRSGGCHYRIYEERCEDAAGAANEAGACTRKTLDAFALTVGKRRQVEGLPMAFRLCVGEDDASGCG</sequence>
<keyword evidence="2" id="KW-1185">Reference proteome</keyword>
<gene>
    <name evidence="1" type="ORF">ACFQ2N_15995</name>
</gene>
<evidence type="ECO:0008006" key="3">
    <source>
        <dbReference type="Google" id="ProtNLM"/>
    </source>
</evidence>
<dbReference type="RefSeq" id="WP_162378264.1">
    <property type="nucleotide sequence ID" value="NZ_JBHTKN010000015.1"/>
</dbReference>
<proteinExistence type="predicted"/>
<protein>
    <recommendedName>
        <fullName evidence="3">Secreted protein</fullName>
    </recommendedName>
</protein>